<dbReference type="InterPro" id="IPR006145">
    <property type="entry name" value="PsdUridine_synth_RsuA/RluA"/>
</dbReference>
<dbReference type="InterPro" id="IPR006224">
    <property type="entry name" value="PsdUridine_synth_RluA-like_CS"/>
</dbReference>
<dbReference type="Pfam" id="PF00849">
    <property type="entry name" value="PseudoU_synth_2"/>
    <property type="match status" value="1"/>
</dbReference>
<dbReference type="PANTHER" id="PTHR21600:SF84">
    <property type="entry name" value="PSEUDOURIDINE SYNTHASE RSUA_RLUA-LIKE DOMAIN-CONTAINING PROTEIN"/>
    <property type="match status" value="1"/>
</dbReference>
<dbReference type="SUPFAM" id="SSF55120">
    <property type="entry name" value="Pseudouridine synthase"/>
    <property type="match status" value="1"/>
</dbReference>
<dbReference type="RefSeq" id="WP_247966131.1">
    <property type="nucleotide sequence ID" value="NZ_CP095873.1"/>
</dbReference>
<dbReference type="InterPro" id="IPR020103">
    <property type="entry name" value="PsdUridine_synth_cat_dom_sf"/>
</dbReference>
<feature type="domain" description="Pseudouridine synthase RsuA/RluA-like" evidence="1">
    <location>
        <begin position="101"/>
        <end position="252"/>
    </location>
</feature>
<dbReference type="AlphaFoldDB" id="A0AAE9HDF9"/>
<reference evidence="2" key="1">
    <citation type="submission" date="2022-04" db="EMBL/GenBank/DDBJ databases">
        <title>Genomic mining of Alcaligenes faecalis D334 producing ectoin and derivatives.</title>
        <authorList>
            <person name="Doan V.T."/>
            <person name="Quach N.T."/>
            <person name="Vu T.-H.-N."/>
            <person name="Phi Q.-T."/>
        </authorList>
    </citation>
    <scope>NUCLEOTIDE SEQUENCE</scope>
    <source>
        <strain evidence="2">D334</strain>
    </source>
</reference>
<dbReference type="GO" id="GO:0003723">
    <property type="term" value="F:RNA binding"/>
    <property type="evidence" value="ECO:0007669"/>
    <property type="project" value="InterPro"/>
</dbReference>
<dbReference type="Proteomes" id="UP000830925">
    <property type="component" value="Chromosome"/>
</dbReference>
<protein>
    <submittedName>
        <fullName evidence="2">Pseudouridine synthase</fullName>
    </submittedName>
</protein>
<gene>
    <name evidence="2" type="ORF">MXF72_17990</name>
</gene>
<dbReference type="Gene3D" id="3.30.2350.10">
    <property type="entry name" value="Pseudouridine synthase"/>
    <property type="match status" value="1"/>
</dbReference>
<sequence length="308" mass="35130">MTPTTSAPPVPSRGGVSPSKVWCPRGHWNLLEEFLLERFPHVSPEILLDRLARGDILDQDGVPQHFGSPYQPDRWLWYFRMVENEAVVPFDMPVLYADERLIAVDKPHFLATTPGGRYLYETALTRLRRDFGEDGISPIHRLDRETAGILLFCRDPAARGAYQSLFQQGGIEKEYEAVAPFQEKLANGLLYSSCMKEVPGKFVMCEVEGEANSSTEIICERHWQDEQGQELALYRLRPKSGRKHQLRVHLSSLGAPIVNDVFYPELLPERDADDFSQPLQLLARHIAFVDPITGEQRRFSSQRQLELA</sequence>
<dbReference type="PANTHER" id="PTHR21600">
    <property type="entry name" value="MITOCHONDRIAL RNA PSEUDOURIDINE SYNTHASE"/>
    <property type="match status" value="1"/>
</dbReference>
<evidence type="ECO:0000313" key="3">
    <source>
        <dbReference type="Proteomes" id="UP000830925"/>
    </source>
</evidence>
<proteinExistence type="predicted"/>
<dbReference type="PROSITE" id="PS01129">
    <property type="entry name" value="PSI_RLU"/>
    <property type="match status" value="1"/>
</dbReference>
<dbReference type="InterPro" id="IPR050188">
    <property type="entry name" value="RluA_PseudoU_synthase"/>
</dbReference>
<organism evidence="2 3">
    <name type="scientific">Alcaligenes faecalis</name>
    <dbReference type="NCBI Taxonomy" id="511"/>
    <lineage>
        <taxon>Bacteria</taxon>
        <taxon>Pseudomonadati</taxon>
        <taxon>Pseudomonadota</taxon>
        <taxon>Betaproteobacteria</taxon>
        <taxon>Burkholderiales</taxon>
        <taxon>Alcaligenaceae</taxon>
        <taxon>Alcaligenes</taxon>
    </lineage>
</organism>
<name>A0AAE9HDF9_ALCFA</name>
<dbReference type="EMBL" id="CP095873">
    <property type="protein sequence ID" value="UPL21252.1"/>
    <property type="molecule type" value="Genomic_DNA"/>
</dbReference>
<evidence type="ECO:0000259" key="1">
    <source>
        <dbReference type="Pfam" id="PF00849"/>
    </source>
</evidence>
<dbReference type="GO" id="GO:0009982">
    <property type="term" value="F:pseudouridine synthase activity"/>
    <property type="evidence" value="ECO:0007669"/>
    <property type="project" value="InterPro"/>
</dbReference>
<accession>A0AAE9HDF9</accession>
<dbReference type="GO" id="GO:0140098">
    <property type="term" value="F:catalytic activity, acting on RNA"/>
    <property type="evidence" value="ECO:0007669"/>
    <property type="project" value="UniProtKB-ARBA"/>
</dbReference>
<evidence type="ECO:0000313" key="2">
    <source>
        <dbReference type="EMBL" id="UPL21252.1"/>
    </source>
</evidence>
<dbReference type="GO" id="GO:0000455">
    <property type="term" value="P:enzyme-directed rRNA pseudouridine synthesis"/>
    <property type="evidence" value="ECO:0007669"/>
    <property type="project" value="TreeGrafter"/>
</dbReference>